<feature type="signal peptide" evidence="1">
    <location>
        <begin position="1"/>
        <end position="20"/>
    </location>
</feature>
<comment type="caution">
    <text evidence="2">The sequence shown here is derived from an EMBL/GenBank/DDBJ whole genome shotgun (WGS) entry which is preliminary data.</text>
</comment>
<dbReference type="RefSeq" id="WP_377357367.1">
    <property type="nucleotide sequence ID" value="NZ_JBHTCM010000007.1"/>
</dbReference>
<proteinExistence type="predicted"/>
<accession>A0ABW2KTT8</accession>
<dbReference type="Proteomes" id="UP001596456">
    <property type="component" value="Unassembled WGS sequence"/>
</dbReference>
<dbReference type="EMBL" id="JBHTCM010000007">
    <property type="protein sequence ID" value="MFC7332741.1"/>
    <property type="molecule type" value="Genomic_DNA"/>
</dbReference>
<reference evidence="3" key="1">
    <citation type="journal article" date="2019" name="Int. J. Syst. Evol. Microbiol.">
        <title>The Global Catalogue of Microorganisms (GCM) 10K type strain sequencing project: providing services to taxonomists for standard genome sequencing and annotation.</title>
        <authorList>
            <consortium name="The Broad Institute Genomics Platform"/>
            <consortium name="The Broad Institute Genome Sequencing Center for Infectious Disease"/>
            <person name="Wu L."/>
            <person name="Ma J."/>
        </authorList>
    </citation>
    <scope>NUCLEOTIDE SEQUENCE [LARGE SCALE GENOMIC DNA]</scope>
    <source>
        <strain evidence="3">CGMCC 1.16275</strain>
    </source>
</reference>
<protein>
    <recommendedName>
        <fullName evidence="4">DUF5666 domain-containing protein</fullName>
    </recommendedName>
</protein>
<keyword evidence="1" id="KW-0732">Signal</keyword>
<organism evidence="2 3">
    <name type="scientific">Rhodocista pekingensis</name>
    <dbReference type="NCBI Taxonomy" id="201185"/>
    <lineage>
        <taxon>Bacteria</taxon>
        <taxon>Pseudomonadati</taxon>
        <taxon>Pseudomonadota</taxon>
        <taxon>Alphaproteobacteria</taxon>
        <taxon>Rhodospirillales</taxon>
        <taxon>Azospirillaceae</taxon>
        <taxon>Rhodocista</taxon>
    </lineage>
</organism>
<evidence type="ECO:0000313" key="3">
    <source>
        <dbReference type="Proteomes" id="UP001596456"/>
    </source>
</evidence>
<sequence length="390" mass="39845">MRCSAVAFLALAALAAPVAAAEAPAKSCPPPGTHVVRIGLDVQSDSAFPGIPQKFATRVRVLAAPADGPQSGAGAGPTRGGPVHGVQIDTGSRGVLLPMAALMSGGQLVEGVEILGDGSLKYTSDDLILKGKQARVTLEIGLTDPPGGAATVTTTPIVVLAVEQTCPKNKPCTQGWDGGMMGIGFGRGPAPDQVPTPGTENAYALDNPLIAVQGMQVGGALQPAYTITKTELLLGQTEETLQGFTFVPLTRRSLNPPDWWSPPACITLGQGAAAKQSCGTMLLDTGITTMIVGLAEADRPAVPDGTVLTVTSPGPAAAGAAFSYSFTIGEPPHGAPYHAPVDPAQPMSPGQVRWGQPHADGAFVNTGIHPIAGYDYHYDAGCGQLGFRRH</sequence>
<feature type="chain" id="PRO_5047304712" description="DUF5666 domain-containing protein" evidence="1">
    <location>
        <begin position="21"/>
        <end position="390"/>
    </location>
</feature>
<evidence type="ECO:0000313" key="2">
    <source>
        <dbReference type="EMBL" id="MFC7332741.1"/>
    </source>
</evidence>
<evidence type="ECO:0008006" key="4">
    <source>
        <dbReference type="Google" id="ProtNLM"/>
    </source>
</evidence>
<evidence type="ECO:0000256" key="1">
    <source>
        <dbReference type="SAM" id="SignalP"/>
    </source>
</evidence>
<keyword evidence="3" id="KW-1185">Reference proteome</keyword>
<gene>
    <name evidence="2" type="ORF">ACFQPS_06170</name>
</gene>
<name>A0ABW2KTT8_9PROT</name>